<protein>
    <submittedName>
        <fullName evidence="1">Uncharacterized protein</fullName>
    </submittedName>
</protein>
<keyword evidence="2" id="KW-1185">Reference proteome</keyword>
<evidence type="ECO:0000313" key="1">
    <source>
        <dbReference type="EMBL" id="PRR70932.1"/>
    </source>
</evidence>
<organism evidence="1 2">
    <name type="scientific">Clostridium thermopalmarium DSM 5974</name>
    <dbReference type="NCBI Taxonomy" id="1121340"/>
    <lineage>
        <taxon>Bacteria</taxon>
        <taxon>Bacillati</taxon>
        <taxon>Bacillota</taxon>
        <taxon>Clostridia</taxon>
        <taxon>Eubacteriales</taxon>
        <taxon>Clostridiaceae</taxon>
        <taxon>Clostridium</taxon>
    </lineage>
</organism>
<reference evidence="1 2" key="1">
    <citation type="submission" date="2018-03" db="EMBL/GenBank/DDBJ databases">
        <title>Genome sequence of Clostridium thermopalmarium DSM 5974.</title>
        <authorList>
            <person name="Poehlein A."/>
            <person name="Daniel R."/>
        </authorList>
    </citation>
    <scope>NUCLEOTIDE SEQUENCE [LARGE SCALE GENOMIC DNA]</scope>
    <source>
        <strain evidence="1 2">DSM 5974</strain>
    </source>
</reference>
<dbReference type="AlphaFoldDB" id="A0A2T0API4"/>
<dbReference type="EMBL" id="PVXN01000053">
    <property type="protein sequence ID" value="PRR70932.1"/>
    <property type="molecule type" value="Genomic_DNA"/>
</dbReference>
<name>A0A2T0API4_9CLOT</name>
<sequence length="531" mass="56700">MKTTANYGLKKPEGTDVVNIEDLNYNADIIDTQIKSLNDKKIDYGTASGTNTYTVTITGATLTEGRSYKIKFTNANTGAATLNINGLGAKSILKSNGNALSSGNIKAGQILHLVYTGSVFQLLGEGGEYGTATADKVLEGYTIGTENGIVSGTMPNNSGKIQEAVATYSEEGFVRLRPPKGYYDGAQGSSVDWTDENFKKENIKPGVTIFGQTGTFTSDANATAGQILSGQTAYVKGNKVTGTMPNNGSKTFTPSDSVQTSGAGYYSGITVNARPSLSGNATTAQVLSGQTFYGNNYTRQTGTMPNNGAKIIIPSTTNQAIPAGYHNGSGYVKGDANLKPENIKNGVSIFGVTGTLEPRPSSVHTRTVSTTHSSSRGVQNLTQTFISAPNANYILFISDLDADNRPYSYVANNAHGAPQSSIGFCDGTKYFDFYDDYGGFGDSYSSMDTKIRSFSVYIDKANNKAYTLLIYSQYMSNYEDSNLHAFSIKQRILDITGLNHNSLSIVSLLGSQDEYNSSSSAKLDGTFYYFS</sequence>
<gene>
    <name evidence="1" type="ORF">CPAL_20220</name>
</gene>
<dbReference type="OrthoDB" id="564699at2"/>
<accession>A0A2T0API4</accession>
<dbReference type="Proteomes" id="UP000239614">
    <property type="component" value="Unassembled WGS sequence"/>
</dbReference>
<evidence type="ECO:0000313" key="2">
    <source>
        <dbReference type="Proteomes" id="UP000239614"/>
    </source>
</evidence>
<comment type="caution">
    <text evidence="1">The sequence shown here is derived from an EMBL/GenBank/DDBJ whole genome shotgun (WGS) entry which is preliminary data.</text>
</comment>
<dbReference type="RefSeq" id="WP_106024555.1">
    <property type="nucleotide sequence ID" value="NZ_PVXN01000053.1"/>
</dbReference>
<proteinExistence type="predicted"/>